<dbReference type="Proteomes" id="UP000694844">
    <property type="component" value="Chromosome 3"/>
</dbReference>
<reference evidence="5" key="1">
    <citation type="submission" date="2025-08" db="UniProtKB">
        <authorList>
            <consortium name="RefSeq"/>
        </authorList>
    </citation>
    <scope>IDENTIFICATION</scope>
    <source>
        <tissue evidence="5">Whole sample</tissue>
    </source>
</reference>
<dbReference type="OrthoDB" id="18487at2759"/>
<protein>
    <submittedName>
        <fullName evidence="5">Uncharacterized protein LOC111123138</fullName>
    </submittedName>
</protein>
<feature type="region of interest" description="Disordered" evidence="1">
    <location>
        <begin position="211"/>
        <end position="241"/>
    </location>
</feature>
<keyword evidence="2" id="KW-0812">Transmembrane</keyword>
<evidence type="ECO:0000313" key="4">
    <source>
        <dbReference type="Proteomes" id="UP000694844"/>
    </source>
</evidence>
<feature type="signal peptide" evidence="3">
    <location>
        <begin position="1"/>
        <end position="28"/>
    </location>
</feature>
<feature type="transmembrane region" description="Helical" evidence="2">
    <location>
        <begin position="133"/>
        <end position="152"/>
    </location>
</feature>
<sequence>MQTKKRMREFLTYCCIVLTIMKVKSCAADGNCSNKEQLCCTNYFLDNGICKACLPGYYGMNCSSECPFPSFGFLCNDNCLCNATECNHVNGCRRNDTANVTATTTTTSTTAKAGISATPKTYQILITEEAHNLKIATICAGTILTVLVVVAAKIKIMNLIKRKCTIQRDLHDNNEHATIYSEINGDLDQMSSPLEELATTVLTRSCASLDDEDTRPELPVRNRTDKERLSTNTVRDSIAQE</sequence>
<dbReference type="GeneID" id="111123138"/>
<keyword evidence="3" id="KW-0732">Signal</keyword>
<dbReference type="RefSeq" id="XP_022320991.1">
    <property type="nucleotide sequence ID" value="XM_022465283.1"/>
</dbReference>
<keyword evidence="2" id="KW-0472">Membrane</keyword>
<dbReference type="KEGG" id="cvn:111123138"/>
<evidence type="ECO:0000313" key="5">
    <source>
        <dbReference type="RefSeq" id="XP_022320991.1"/>
    </source>
</evidence>
<organism evidence="4 5">
    <name type="scientific">Crassostrea virginica</name>
    <name type="common">Eastern oyster</name>
    <dbReference type="NCBI Taxonomy" id="6565"/>
    <lineage>
        <taxon>Eukaryota</taxon>
        <taxon>Metazoa</taxon>
        <taxon>Spiralia</taxon>
        <taxon>Lophotrochozoa</taxon>
        <taxon>Mollusca</taxon>
        <taxon>Bivalvia</taxon>
        <taxon>Autobranchia</taxon>
        <taxon>Pteriomorphia</taxon>
        <taxon>Ostreida</taxon>
        <taxon>Ostreoidea</taxon>
        <taxon>Ostreidae</taxon>
        <taxon>Crassostrea</taxon>
    </lineage>
</organism>
<dbReference type="AlphaFoldDB" id="A0A8B8D2G8"/>
<dbReference type="Gene3D" id="2.170.300.10">
    <property type="entry name" value="Tie2 ligand-binding domain superfamily"/>
    <property type="match status" value="1"/>
</dbReference>
<evidence type="ECO:0000256" key="3">
    <source>
        <dbReference type="SAM" id="SignalP"/>
    </source>
</evidence>
<keyword evidence="4" id="KW-1185">Reference proteome</keyword>
<gene>
    <name evidence="5" type="primary">LOC111123138</name>
</gene>
<accession>A0A8B8D2G8</accession>
<feature type="chain" id="PRO_5034561977" evidence="3">
    <location>
        <begin position="29"/>
        <end position="241"/>
    </location>
</feature>
<feature type="compositionally biased region" description="Basic and acidic residues" evidence="1">
    <location>
        <begin position="215"/>
        <end position="229"/>
    </location>
</feature>
<feature type="compositionally biased region" description="Polar residues" evidence="1">
    <location>
        <begin position="230"/>
        <end position="241"/>
    </location>
</feature>
<keyword evidence="2" id="KW-1133">Transmembrane helix</keyword>
<evidence type="ECO:0000256" key="2">
    <source>
        <dbReference type="SAM" id="Phobius"/>
    </source>
</evidence>
<proteinExistence type="predicted"/>
<name>A0A8B8D2G8_CRAVI</name>
<evidence type="ECO:0000256" key="1">
    <source>
        <dbReference type="SAM" id="MobiDB-lite"/>
    </source>
</evidence>